<sequence length="102" mass="11064">MPSPIYQMNTVAHAVGTKKTEAIAEETLANIAAVRAQAEAYQAANAGQTSLAAFAHMNEIIEVCNREQERLRQIGLSLQQNNTIIVNTDSDGRDIFQGYVGT</sequence>
<reference evidence="1" key="1">
    <citation type="submission" date="2023-08" db="EMBL/GenBank/DDBJ databases">
        <title>The draft genome of Tsukamurella strandjordii strain 050030.</title>
        <authorList>
            <person name="Zhao F."/>
            <person name="Feng Y."/>
            <person name="Zong Z."/>
        </authorList>
    </citation>
    <scope>NUCLEOTIDE SEQUENCE</scope>
    <source>
        <strain evidence="1">050030</strain>
    </source>
</reference>
<dbReference type="AlphaFoldDB" id="A0AA90SFZ3"/>
<organism evidence="1 2">
    <name type="scientific">Tsukamurella strandjordii</name>
    <dbReference type="NCBI Taxonomy" id="147577"/>
    <lineage>
        <taxon>Bacteria</taxon>
        <taxon>Bacillati</taxon>
        <taxon>Actinomycetota</taxon>
        <taxon>Actinomycetes</taxon>
        <taxon>Mycobacteriales</taxon>
        <taxon>Tsukamurellaceae</taxon>
        <taxon>Tsukamurella</taxon>
    </lineage>
</organism>
<comment type="caution">
    <text evidence="1">The sequence shown here is derived from an EMBL/GenBank/DDBJ whole genome shotgun (WGS) entry which is preliminary data.</text>
</comment>
<dbReference type="RefSeq" id="WP_305110386.1">
    <property type="nucleotide sequence ID" value="NZ_BAAAII010000009.1"/>
</dbReference>
<accession>A0AA90SFZ3</accession>
<gene>
    <name evidence="1" type="ORF">Q7X28_04265</name>
</gene>
<evidence type="ECO:0000313" key="2">
    <source>
        <dbReference type="Proteomes" id="UP001178281"/>
    </source>
</evidence>
<protein>
    <submittedName>
        <fullName evidence="1">Uncharacterized protein</fullName>
    </submittedName>
</protein>
<keyword evidence="2" id="KW-1185">Reference proteome</keyword>
<name>A0AA90SFZ3_9ACTN</name>
<proteinExistence type="predicted"/>
<dbReference type="EMBL" id="JAUTIX010000001">
    <property type="protein sequence ID" value="MDP0397134.1"/>
    <property type="molecule type" value="Genomic_DNA"/>
</dbReference>
<evidence type="ECO:0000313" key="1">
    <source>
        <dbReference type="EMBL" id="MDP0397134.1"/>
    </source>
</evidence>
<dbReference type="Proteomes" id="UP001178281">
    <property type="component" value="Unassembled WGS sequence"/>
</dbReference>